<dbReference type="SUPFAM" id="SSF54211">
    <property type="entry name" value="Ribosomal protein S5 domain 2-like"/>
    <property type="match status" value="1"/>
</dbReference>
<evidence type="ECO:0000313" key="6">
    <source>
        <dbReference type="Proteomes" id="UP000649151"/>
    </source>
</evidence>
<dbReference type="InterPro" id="IPR000523">
    <property type="entry name" value="Mg_chelatse_chII-like_cat_dom"/>
</dbReference>
<dbReference type="SUPFAM" id="SSF52540">
    <property type="entry name" value="P-loop containing nucleoside triphosphate hydrolases"/>
    <property type="match status" value="1"/>
</dbReference>
<accession>A0ABR7ISA6</accession>
<dbReference type="Pfam" id="PF13541">
    <property type="entry name" value="ChlI"/>
    <property type="match status" value="1"/>
</dbReference>
<dbReference type="InterPro" id="IPR004482">
    <property type="entry name" value="Mg_chelat-rel"/>
</dbReference>
<dbReference type="InterPro" id="IPR025158">
    <property type="entry name" value="Mg_chelat-rel_C"/>
</dbReference>
<reference evidence="5 6" key="1">
    <citation type="submission" date="2020-08" db="EMBL/GenBank/DDBJ databases">
        <title>Genome public.</title>
        <authorList>
            <person name="Liu C."/>
            <person name="Sun Q."/>
        </authorList>
    </citation>
    <scope>NUCLEOTIDE SEQUENCE [LARGE SCALE GENOMIC DNA]</scope>
    <source>
        <strain evidence="5 6">NSJ-27</strain>
    </source>
</reference>
<dbReference type="PRINTS" id="PR01657">
    <property type="entry name" value="MCMFAMILY"/>
</dbReference>
<evidence type="ECO:0000259" key="4">
    <source>
        <dbReference type="PROSITE" id="PS50051"/>
    </source>
</evidence>
<dbReference type="InterPro" id="IPR003593">
    <property type="entry name" value="AAA+_ATPase"/>
</dbReference>
<dbReference type="PANTHER" id="PTHR32039:SF7">
    <property type="entry name" value="COMPETENCE PROTEIN COMM"/>
    <property type="match status" value="1"/>
</dbReference>
<dbReference type="Gene3D" id="3.30.230.10">
    <property type="match status" value="1"/>
</dbReference>
<feature type="domain" description="MCM C-terminal AAA(+) ATPase" evidence="4">
    <location>
        <begin position="290"/>
        <end position="385"/>
    </location>
</feature>
<evidence type="ECO:0000313" key="5">
    <source>
        <dbReference type="EMBL" id="MBC5788002.1"/>
    </source>
</evidence>
<dbReference type="InterPro" id="IPR014721">
    <property type="entry name" value="Ribsml_uS5_D2-typ_fold_subgr"/>
</dbReference>
<evidence type="ECO:0000256" key="3">
    <source>
        <dbReference type="ARBA" id="ARBA00022840"/>
    </source>
</evidence>
<dbReference type="Pfam" id="PF01078">
    <property type="entry name" value="Mg_chelatase"/>
    <property type="match status" value="1"/>
</dbReference>
<dbReference type="EMBL" id="JACOQK010000001">
    <property type="protein sequence ID" value="MBC5788002.1"/>
    <property type="molecule type" value="Genomic_DNA"/>
</dbReference>
<comment type="similarity">
    <text evidence="1">Belongs to the Mg-chelatase subunits D/I family. ComM subfamily.</text>
</comment>
<dbReference type="Gene3D" id="3.40.50.300">
    <property type="entry name" value="P-loop containing nucleotide triphosphate hydrolases"/>
    <property type="match status" value="1"/>
</dbReference>
<dbReference type="InterPro" id="IPR020568">
    <property type="entry name" value="Ribosomal_Su5_D2-typ_SF"/>
</dbReference>
<keyword evidence="6" id="KW-1185">Reference proteome</keyword>
<dbReference type="SMART" id="SM00382">
    <property type="entry name" value="AAA"/>
    <property type="match status" value="1"/>
</dbReference>
<name>A0ABR7ISA6_9CLOT</name>
<keyword evidence="3" id="KW-0067">ATP-binding</keyword>
<dbReference type="Pfam" id="PF13335">
    <property type="entry name" value="Mg_chelatase_C"/>
    <property type="match status" value="1"/>
</dbReference>
<evidence type="ECO:0000256" key="2">
    <source>
        <dbReference type="ARBA" id="ARBA00022741"/>
    </source>
</evidence>
<dbReference type="PANTHER" id="PTHR32039">
    <property type="entry name" value="MAGNESIUM-CHELATASE SUBUNIT CHLI"/>
    <property type="match status" value="1"/>
</dbReference>
<organism evidence="5 6">
    <name type="scientific">Clostridium facile</name>
    <dbReference type="NCBI Taxonomy" id="2763035"/>
    <lineage>
        <taxon>Bacteria</taxon>
        <taxon>Bacillati</taxon>
        <taxon>Bacillota</taxon>
        <taxon>Clostridia</taxon>
        <taxon>Eubacteriales</taxon>
        <taxon>Clostridiaceae</taxon>
        <taxon>Clostridium</taxon>
    </lineage>
</organism>
<dbReference type="InterPro" id="IPR001208">
    <property type="entry name" value="MCM_dom"/>
</dbReference>
<keyword evidence="2" id="KW-0547">Nucleotide-binding</keyword>
<dbReference type="NCBIfam" id="TIGR00368">
    <property type="entry name" value="YifB family Mg chelatase-like AAA ATPase"/>
    <property type="match status" value="1"/>
</dbReference>
<sequence length="509" mass="56091">MLCSINSIGLIGLDAYHVTIEVDIANGMPAFEIVGLPDAAVKESKDRVRAAMKNCGYELPARRITVNLAPANTKKTGPIYDLPILIGLLQATGQLNYNNTNDIFIGELSLGGEIRRCNGILPMVLHAKQLGFQRIFVPLENIKEASVVQGVQVYGVDSVTKLTSFLAQATSLEPAQFSIDFSQQEQNLPDFADVKGQEIAKRALEIAAAGGHNALLIGPPGSGKSMLAKRLPSILPKMTFEEAIETTKIHSIAGILPENCALTTVRPFRSPHHTISASGLTGGGIPPKPGEISLAHNGVLFLDELPELHRDAKEVLRAPIEDRVVQINRANITVSYPCSTMIIAAMNPCPCGYYGHPTRECSCSASKVRHYLNKISGPLLDRLDLHIEVAPVEFDQLSSQEKAEPSRDIRARVEKARKIQQNRYQELGYYCNAMLPTADLEKFCVMTNQAKQTLKQAFEKMSLSARAYDRILKVSRTIADLANQNVIQQEHIFEAIQYRSLDRKYWSAY</sequence>
<dbReference type="PROSITE" id="PS50051">
    <property type="entry name" value="MCM_2"/>
    <property type="match status" value="1"/>
</dbReference>
<dbReference type="Proteomes" id="UP000649151">
    <property type="component" value="Unassembled WGS sequence"/>
</dbReference>
<dbReference type="InterPro" id="IPR027417">
    <property type="entry name" value="P-loop_NTPase"/>
</dbReference>
<comment type="caution">
    <text evidence="5">The sequence shown here is derived from an EMBL/GenBank/DDBJ whole genome shotgun (WGS) entry which is preliminary data.</text>
</comment>
<evidence type="ECO:0000256" key="1">
    <source>
        <dbReference type="ARBA" id="ARBA00006354"/>
    </source>
</evidence>
<proteinExistence type="inferred from homology"/>
<protein>
    <submittedName>
        <fullName evidence="5">YifB family Mg chelatase-like AAA ATPase</fullName>
    </submittedName>
</protein>
<dbReference type="RefSeq" id="WP_076939115.1">
    <property type="nucleotide sequence ID" value="NZ_JACOQK010000001.1"/>
</dbReference>
<dbReference type="InterPro" id="IPR045006">
    <property type="entry name" value="CHLI-like"/>
</dbReference>
<gene>
    <name evidence="5" type="ORF">H8Z77_08235</name>
</gene>